<comment type="caution">
    <text evidence="2">The sequence shown here is derived from an EMBL/GenBank/DDBJ whole genome shotgun (WGS) entry which is preliminary data.</text>
</comment>
<accession>A0A9P6B813</accession>
<sequence length="144" mass="16180">LVSRNALAEEEAEHLSRFNAQILGHTNVNQRIYYVDRLRKEMTEVKQKLLNAEWERNTVNDENAGLRHELDSYKSVTATASGNAPAPSRLMADFAAPKTKLTRIDRIPLAARSTNSGREVQGAPSLMGRSSNEERMSVTELSRR</sequence>
<evidence type="ECO:0000313" key="3">
    <source>
        <dbReference type="Proteomes" id="UP000886523"/>
    </source>
</evidence>
<evidence type="ECO:0000313" key="2">
    <source>
        <dbReference type="EMBL" id="KAF9518655.1"/>
    </source>
</evidence>
<evidence type="ECO:0000256" key="1">
    <source>
        <dbReference type="SAM" id="MobiDB-lite"/>
    </source>
</evidence>
<feature type="region of interest" description="Disordered" evidence="1">
    <location>
        <begin position="105"/>
        <end position="144"/>
    </location>
</feature>
<keyword evidence="3" id="KW-1185">Reference proteome</keyword>
<feature type="compositionally biased region" description="Basic and acidic residues" evidence="1">
    <location>
        <begin position="131"/>
        <end position="144"/>
    </location>
</feature>
<gene>
    <name evidence="2" type="ORF">BS47DRAFT_224192</name>
</gene>
<proteinExistence type="predicted"/>
<feature type="non-terminal residue" evidence="2">
    <location>
        <position position="1"/>
    </location>
</feature>
<dbReference type="AlphaFoldDB" id="A0A9P6B813"/>
<dbReference type="Proteomes" id="UP000886523">
    <property type="component" value="Unassembled WGS sequence"/>
</dbReference>
<reference evidence="2" key="1">
    <citation type="journal article" date="2020" name="Nat. Commun.">
        <title>Large-scale genome sequencing of mycorrhizal fungi provides insights into the early evolution of symbiotic traits.</title>
        <authorList>
            <person name="Miyauchi S."/>
            <person name="Kiss E."/>
            <person name="Kuo A."/>
            <person name="Drula E."/>
            <person name="Kohler A."/>
            <person name="Sanchez-Garcia M."/>
            <person name="Morin E."/>
            <person name="Andreopoulos B."/>
            <person name="Barry K.W."/>
            <person name="Bonito G."/>
            <person name="Buee M."/>
            <person name="Carver A."/>
            <person name="Chen C."/>
            <person name="Cichocki N."/>
            <person name="Clum A."/>
            <person name="Culley D."/>
            <person name="Crous P.W."/>
            <person name="Fauchery L."/>
            <person name="Girlanda M."/>
            <person name="Hayes R.D."/>
            <person name="Keri Z."/>
            <person name="LaButti K."/>
            <person name="Lipzen A."/>
            <person name="Lombard V."/>
            <person name="Magnuson J."/>
            <person name="Maillard F."/>
            <person name="Murat C."/>
            <person name="Nolan M."/>
            <person name="Ohm R.A."/>
            <person name="Pangilinan J."/>
            <person name="Pereira M.F."/>
            <person name="Perotto S."/>
            <person name="Peter M."/>
            <person name="Pfister S."/>
            <person name="Riley R."/>
            <person name="Sitrit Y."/>
            <person name="Stielow J.B."/>
            <person name="Szollosi G."/>
            <person name="Zifcakova L."/>
            <person name="Stursova M."/>
            <person name="Spatafora J.W."/>
            <person name="Tedersoo L."/>
            <person name="Vaario L.M."/>
            <person name="Yamada A."/>
            <person name="Yan M."/>
            <person name="Wang P."/>
            <person name="Xu J."/>
            <person name="Bruns T."/>
            <person name="Baldrian P."/>
            <person name="Vilgalys R."/>
            <person name="Dunand C."/>
            <person name="Henrissat B."/>
            <person name="Grigoriev I.V."/>
            <person name="Hibbett D."/>
            <person name="Nagy L.G."/>
            <person name="Martin F.M."/>
        </authorList>
    </citation>
    <scope>NUCLEOTIDE SEQUENCE</scope>
    <source>
        <strain evidence="2">UP504</strain>
    </source>
</reference>
<protein>
    <submittedName>
        <fullName evidence="2">Uncharacterized protein</fullName>
    </submittedName>
</protein>
<name>A0A9P6B813_9AGAM</name>
<dbReference type="OrthoDB" id="419631at2759"/>
<dbReference type="EMBL" id="MU128923">
    <property type="protein sequence ID" value="KAF9518655.1"/>
    <property type="molecule type" value="Genomic_DNA"/>
</dbReference>
<organism evidence="2 3">
    <name type="scientific">Hydnum rufescens UP504</name>
    <dbReference type="NCBI Taxonomy" id="1448309"/>
    <lineage>
        <taxon>Eukaryota</taxon>
        <taxon>Fungi</taxon>
        <taxon>Dikarya</taxon>
        <taxon>Basidiomycota</taxon>
        <taxon>Agaricomycotina</taxon>
        <taxon>Agaricomycetes</taxon>
        <taxon>Cantharellales</taxon>
        <taxon>Hydnaceae</taxon>
        <taxon>Hydnum</taxon>
    </lineage>
</organism>